<dbReference type="AlphaFoldDB" id="A0A4Y1RNR5"/>
<dbReference type="EMBL" id="AP019302">
    <property type="protein sequence ID" value="BBH05745.1"/>
    <property type="molecule type" value="Genomic_DNA"/>
</dbReference>
<proteinExistence type="predicted"/>
<evidence type="ECO:0000313" key="1">
    <source>
        <dbReference type="EMBL" id="BBH05745.1"/>
    </source>
</evidence>
<name>A0A4Y1RNR5_PRUDU</name>
<gene>
    <name evidence="1" type="ORF">Prudu_017225</name>
</gene>
<protein>
    <submittedName>
        <fullName evidence="1">Uncharacterized protein</fullName>
    </submittedName>
</protein>
<sequence>MSTITSVDLCRSSSRLFVKHPGVFQHFSSATLKFQQGFRTNHEFLSLTIGQRNVFSRQPCRNKIMCNSSPLPGAPGPSHSWKGWMIGIVLSVIIPFWRNKWAPLLALKKEVDMIVDTVEAVVEVVEQVAEKVEEVADDIGDHLPDGKLKDALEAVESIAKEAAKDAHLADQLIDKAEEVEDRVEDFFESAVDQAGNVITKDVGDEQNVQVEKKIQRSWMIGMVFSVIIPFWRHKWGPLLQLKKEVDMIVDNVEAVVEVVEQVAEKVEEVADEIGDRLPDGKLKVAADLVESLAREAAKDAHLADQLIEKAEEVEDRVENFFESAMDKAGDLTKVVADEPNIVPVEKKFQ</sequence>
<accession>A0A4Y1RNR5</accession>
<dbReference type="PANTHER" id="PTHR33735">
    <property type="entry name" value="EXPRESSED PROTEIN"/>
    <property type="match status" value="1"/>
</dbReference>
<dbReference type="PANTHER" id="PTHR33735:SF14">
    <property type="entry name" value="PHAGE CAPSID SCAFFOLDING PROTEIN (GPO) SERINE PEPTIDASE"/>
    <property type="match status" value="1"/>
</dbReference>
<organism evidence="1">
    <name type="scientific">Prunus dulcis</name>
    <name type="common">Almond</name>
    <name type="synonym">Amygdalus dulcis</name>
    <dbReference type="NCBI Taxonomy" id="3755"/>
    <lineage>
        <taxon>Eukaryota</taxon>
        <taxon>Viridiplantae</taxon>
        <taxon>Streptophyta</taxon>
        <taxon>Embryophyta</taxon>
        <taxon>Tracheophyta</taxon>
        <taxon>Spermatophyta</taxon>
        <taxon>Magnoliopsida</taxon>
        <taxon>eudicotyledons</taxon>
        <taxon>Gunneridae</taxon>
        <taxon>Pentapetalae</taxon>
        <taxon>rosids</taxon>
        <taxon>fabids</taxon>
        <taxon>Rosales</taxon>
        <taxon>Rosaceae</taxon>
        <taxon>Amygdaloideae</taxon>
        <taxon>Amygdaleae</taxon>
        <taxon>Prunus</taxon>
    </lineage>
</organism>
<reference evidence="1" key="1">
    <citation type="journal article" date="2019" name="Science">
        <title>Mutation of a bHLH transcription factor allowed almond domestication.</title>
        <authorList>
            <person name="Sanchez-Perez R."/>
            <person name="Pavan S."/>
            <person name="Mazzeo R."/>
            <person name="Moldovan C."/>
            <person name="Aiese Cigliano R."/>
            <person name="Del Cueto J."/>
            <person name="Ricciardi F."/>
            <person name="Lotti C."/>
            <person name="Ricciardi L."/>
            <person name="Dicenta F."/>
            <person name="Lopez-Marques R.L."/>
            <person name="Lindberg Moller B."/>
        </authorList>
    </citation>
    <scope>NUCLEOTIDE SEQUENCE</scope>
</reference>